<dbReference type="SUPFAM" id="SSF52540">
    <property type="entry name" value="P-loop containing nucleoside triphosphate hydrolases"/>
    <property type="match status" value="2"/>
</dbReference>
<dbReference type="GO" id="GO:0003676">
    <property type="term" value="F:nucleic acid binding"/>
    <property type="evidence" value="ECO:0007669"/>
    <property type="project" value="InterPro"/>
</dbReference>
<feature type="compositionally biased region" description="Basic and acidic residues" evidence="9">
    <location>
        <begin position="121"/>
        <end position="139"/>
    </location>
</feature>
<dbReference type="FunFam" id="3.40.50.300:FF:000397">
    <property type="entry name" value="Probable ATP-dependent RNA helicase DDX4"/>
    <property type="match status" value="1"/>
</dbReference>
<evidence type="ECO:0000256" key="7">
    <source>
        <dbReference type="PROSITE-ProRule" id="PRU00552"/>
    </source>
</evidence>
<dbReference type="AlphaFoldDB" id="U5EPE8"/>
<dbReference type="PANTHER" id="PTHR47958">
    <property type="entry name" value="ATP-DEPENDENT RNA HELICASE DBP3"/>
    <property type="match status" value="1"/>
</dbReference>
<evidence type="ECO:0000256" key="3">
    <source>
        <dbReference type="ARBA" id="ARBA00022801"/>
    </source>
</evidence>
<evidence type="ECO:0000256" key="4">
    <source>
        <dbReference type="ARBA" id="ARBA00022806"/>
    </source>
</evidence>
<reference evidence="13" key="1">
    <citation type="journal article" date="2014" name="Insect Biochem. Mol. Biol.">
        <title>An insight into the sialome of the frog biting fly, Corethrella appendiculata.</title>
        <authorList>
            <person name="Ribeiro J.M.C."/>
            <person name="Chagas A.C."/>
            <person name="Pham V.M."/>
            <person name="Lounibos L.P."/>
            <person name="Calvo E."/>
        </authorList>
    </citation>
    <scope>NUCLEOTIDE SEQUENCE</scope>
    <source>
        <tissue evidence="13">Salivary glands</tissue>
    </source>
</reference>
<feature type="compositionally biased region" description="Basic and acidic residues" evidence="9">
    <location>
        <begin position="60"/>
        <end position="77"/>
    </location>
</feature>
<dbReference type="CDD" id="cd18787">
    <property type="entry name" value="SF2_C_DEAD"/>
    <property type="match status" value="1"/>
</dbReference>
<feature type="compositionally biased region" description="Polar residues" evidence="9">
    <location>
        <begin position="706"/>
        <end position="715"/>
    </location>
</feature>
<evidence type="ECO:0000256" key="1">
    <source>
        <dbReference type="ARBA" id="ARBA00012552"/>
    </source>
</evidence>
<evidence type="ECO:0000256" key="6">
    <source>
        <dbReference type="ARBA" id="ARBA00047984"/>
    </source>
</evidence>
<feature type="compositionally biased region" description="Basic and acidic residues" evidence="9">
    <location>
        <begin position="148"/>
        <end position="165"/>
    </location>
</feature>
<feature type="region of interest" description="Disordered" evidence="9">
    <location>
        <begin position="703"/>
        <end position="722"/>
    </location>
</feature>
<comment type="similarity">
    <text evidence="8">Belongs to the DEAD box helicase family.</text>
</comment>
<dbReference type="Gene3D" id="3.40.50.300">
    <property type="entry name" value="P-loop containing nucleotide triphosphate hydrolases"/>
    <property type="match status" value="2"/>
</dbReference>
<dbReference type="InterPro" id="IPR014001">
    <property type="entry name" value="Helicase_ATP-bd"/>
</dbReference>
<dbReference type="PROSITE" id="PS51195">
    <property type="entry name" value="Q_MOTIF"/>
    <property type="match status" value="1"/>
</dbReference>
<keyword evidence="4 8" id="KW-0347">Helicase</keyword>
<dbReference type="InterPro" id="IPR027417">
    <property type="entry name" value="P-loop_NTPase"/>
</dbReference>
<evidence type="ECO:0000256" key="5">
    <source>
        <dbReference type="ARBA" id="ARBA00022840"/>
    </source>
</evidence>
<dbReference type="PROSITE" id="PS51194">
    <property type="entry name" value="HELICASE_CTER"/>
    <property type="match status" value="1"/>
</dbReference>
<feature type="domain" description="Helicase ATP-binding" evidence="10">
    <location>
        <begin position="337"/>
        <end position="516"/>
    </location>
</feature>
<dbReference type="GO" id="GO:0016787">
    <property type="term" value="F:hydrolase activity"/>
    <property type="evidence" value="ECO:0007669"/>
    <property type="project" value="UniProtKB-KW"/>
</dbReference>
<evidence type="ECO:0000259" key="10">
    <source>
        <dbReference type="PROSITE" id="PS51192"/>
    </source>
</evidence>
<accession>U5EPE8</accession>
<dbReference type="GO" id="GO:0031047">
    <property type="term" value="P:regulatory ncRNA-mediated gene silencing"/>
    <property type="evidence" value="ECO:0007669"/>
    <property type="project" value="UniProtKB-ARBA"/>
</dbReference>
<protein>
    <recommendedName>
        <fullName evidence="1">RNA helicase</fullName>
        <ecNumber evidence="1">3.6.4.13</ecNumber>
    </recommendedName>
</protein>
<feature type="short sequence motif" description="Q motif" evidence="7">
    <location>
        <begin position="306"/>
        <end position="334"/>
    </location>
</feature>
<evidence type="ECO:0000259" key="11">
    <source>
        <dbReference type="PROSITE" id="PS51194"/>
    </source>
</evidence>
<evidence type="ECO:0000256" key="8">
    <source>
        <dbReference type="RuleBase" id="RU000492"/>
    </source>
</evidence>
<keyword evidence="5 8" id="KW-0067">ATP-binding</keyword>
<dbReference type="InterPro" id="IPR011545">
    <property type="entry name" value="DEAD/DEAH_box_helicase_dom"/>
</dbReference>
<feature type="compositionally biased region" description="Basic and acidic residues" evidence="9">
    <location>
        <begin position="252"/>
        <end position="261"/>
    </location>
</feature>
<feature type="compositionally biased region" description="Basic and acidic residues" evidence="9">
    <location>
        <begin position="32"/>
        <end position="53"/>
    </location>
</feature>
<feature type="domain" description="DEAD-box RNA helicase Q" evidence="12">
    <location>
        <begin position="306"/>
        <end position="334"/>
    </location>
</feature>
<dbReference type="SMART" id="SM00487">
    <property type="entry name" value="DEXDc"/>
    <property type="match status" value="1"/>
</dbReference>
<evidence type="ECO:0000259" key="12">
    <source>
        <dbReference type="PROSITE" id="PS51195"/>
    </source>
</evidence>
<organism evidence="13">
    <name type="scientific">Corethrella appendiculata</name>
    <dbReference type="NCBI Taxonomy" id="1370023"/>
    <lineage>
        <taxon>Eukaryota</taxon>
        <taxon>Metazoa</taxon>
        <taxon>Ecdysozoa</taxon>
        <taxon>Arthropoda</taxon>
        <taxon>Hexapoda</taxon>
        <taxon>Insecta</taxon>
        <taxon>Pterygota</taxon>
        <taxon>Neoptera</taxon>
        <taxon>Endopterygota</taxon>
        <taxon>Diptera</taxon>
        <taxon>Nematocera</taxon>
        <taxon>Culicoidea</taxon>
        <taxon>Chaoboridae</taxon>
        <taxon>Corethrella</taxon>
    </lineage>
</organism>
<dbReference type="PROSITE" id="PS00039">
    <property type="entry name" value="DEAD_ATP_HELICASE"/>
    <property type="match status" value="1"/>
</dbReference>
<evidence type="ECO:0000313" key="13">
    <source>
        <dbReference type="EMBL" id="JAB59673.1"/>
    </source>
</evidence>
<feature type="non-terminal residue" evidence="13">
    <location>
        <position position="1"/>
    </location>
</feature>
<dbReference type="InterPro" id="IPR000629">
    <property type="entry name" value="RNA-helicase_DEAD-box_CS"/>
</dbReference>
<dbReference type="PROSITE" id="PS51192">
    <property type="entry name" value="HELICASE_ATP_BIND_1"/>
    <property type="match status" value="1"/>
</dbReference>
<feature type="domain" description="Helicase C-terminal" evidence="11">
    <location>
        <begin position="527"/>
        <end position="688"/>
    </location>
</feature>
<sequence>NDWDDDAPAGKSFGGGFKAKSDNQEDSGYGKGGRDDDAQKERGFRDRNNRGDDGGSGGFRRRDNDGERGGFRRRNGENNDGESGGGFRRRNNDNDGEGGGGGGFRRRNRDDNEDGGGSGFRRRDNDGERNGGFRRRDNDGENSGGFRRRNDNDGEGGGFRRRDNDGESGGGFRRRNRDGDNDGESGGGFRRRDNDGESGGGFRRRNRDGDNDGESGGGGFRRRNRDGDNEESGDGFRRRNRDDANETNENGDVIKTDKPRELYIPPEPTTNEDEMFATGITTGINFDKFDSIEVSVNGENPPQPISSFEKSGLREYIVENIKKSKYTKPTPIQKHAIPIIMEGRDLMACAQTGSGKTAAFLLPIISKLLDNEVELKIGYPNVVIVAPTRELAIQIFEEARKFAYGTIIRTSIAYGGTATRHQGDNIGKGCHILVATPGRLGDFVKREIVRFDNVSYMVLDEADRMLDMGFISDIRGFMGHPTMVAKEKRQTLMFSATFPEQIQELAGEFLNNYIFIAVGIVGGACTDVDQLIHEVSKFEKRAKLEEILEQDDPTGTIVFVETQRTADYLASLLSQRKCLTTSIHGGRLQREREMALRDFKSGKMGILVATSVAARGLDIGGVKHVINYDLPKLIDDYVHRIGRTGRVGNKGRATSFFDSEQDAALTGDLVRILTQAGQTIPDFLGGEGAAAYSAPSAFGGHDIRKSQPQKTTTILQEADEDW</sequence>
<feature type="region of interest" description="Disordered" evidence="9">
    <location>
        <begin position="1"/>
        <end position="274"/>
    </location>
</feature>
<comment type="catalytic activity">
    <reaction evidence="6">
        <text>ATP + H2O = ADP + phosphate + H(+)</text>
        <dbReference type="Rhea" id="RHEA:13065"/>
        <dbReference type="ChEBI" id="CHEBI:15377"/>
        <dbReference type="ChEBI" id="CHEBI:15378"/>
        <dbReference type="ChEBI" id="CHEBI:30616"/>
        <dbReference type="ChEBI" id="CHEBI:43474"/>
        <dbReference type="ChEBI" id="CHEBI:456216"/>
        <dbReference type="EC" id="3.6.4.13"/>
    </reaction>
</comment>
<dbReference type="InterPro" id="IPR001650">
    <property type="entry name" value="Helicase_C-like"/>
</dbReference>
<dbReference type="EMBL" id="GANO01000198">
    <property type="protein sequence ID" value="JAB59673.1"/>
    <property type="molecule type" value="mRNA"/>
</dbReference>
<keyword evidence="3 8" id="KW-0378">Hydrolase</keyword>
<dbReference type="GO" id="GO:0005524">
    <property type="term" value="F:ATP binding"/>
    <property type="evidence" value="ECO:0007669"/>
    <property type="project" value="UniProtKB-KW"/>
</dbReference>
<dbReference type="EC" id="3.6.4.13" evidence="1"/>
<dbReference type="InterPro" id="IPR014014">
    <property type="entry name" value="RNA_helicase_DEAD_Q_motif"/>
</dbReference>
<evidence type="ECO:0000256" key="9">
    <source>
        <dbReference type="SAM" id="MobiDB-lite"/>
    </source>
</evidence>
<keyword evidence="2 8" id="KW-0547">Nucleotide-binding</keyword>
<dbReference type="Pfam" id="PF00270">
    <property type="entry name" value="DEAD"/>
    <property type="match status" value="1"/>
</dbReference>
<evidence type="ECO:0000256" key="2">
    <source>
        <dbReference type="ARBA" id="ARBA00022741"/>
    </source>
</evidence>
<feature type="compositionally biased region" description="Basic and acidic residues" evidence="9">
    <location>
        <begin position="234"/>
        <end position="244"/>
    </location>
</feature>
<dbReference type="FunFam" id="3.40.50.300:FF:000008">
    <property type="entry name" value="ATP-dependent RNA helicase RhlB"/>
    <property type="match status" value="1"/>
</dbReference>
<name>U5EPE8_9DIPT</name>
<dbReference type="GO" id="GO:0003724">
    <property type="term" value="F:RNA helicase activity"/>
    <property type="evidence" value="ECO:0007669"/>
    <property type="project" value="UniProtKB-EC"/>
</dbReference>
<dbReference type="SMART" id="SM00490">
    <property type="entry name" value="HELICc"/>
    <property type="match status" value="1"/>
</dbReference>
<dbReference type="Pfam" id="PF00271">
    <property type="entry name" value="Helicase_C"/>
    <property type="match status" value="1"/>
</dbReference>
<proteinExistence type="evidence at transcript level"/>